<organism evidence="1 2">
    <name type="scientific">Palleniella muris</name>
    <dbReference type="NCBI Taxonomy" id="3038145"/>
    <lineage>
        <taxon>Bacteria</taxon>
        <taxon>Pseudomonadati</taxon>
        <taxon>Bacteroidota</taxon>
        <taxon>Bacteroidia</taxon>
        <taxon>Bacteroidales</taxon>
        <taxon>Prevotellaceae</taxon>
        <taxon>Palleniella</taxon>
    </lineage>
</organism>
<name>A0AC61QQH5_9BACT</name>
<gene>
    <name evidence="1" type="ORF">E5358_06650</name>
</gene>
<reference evidence="1" key="1">
    <citation type="submission" date="2019-04" db="EMBL/GenBank/DDBJ databases">
        <title>Microbes associate with the intestines of laboratory mice.</title>
        <authorList>
            <person name="Navarre W."/>
            <person name="Wong E."/>
            <person name="Huang K."/>
            <person name="Tropini C."/>
            <person name="Ng K."/>
            <person name="Yu B."/>
        </authorList>
    </citation>
    <scope>NUCLEOTIDE SEQUENCE</scope>
    <source>
        <strain evidence="1">NM73_A23</strain>
    </source>
</reference>
<proteinExistence type="predicted"/>
<dbReference type="Proteomes" id="UP000308886">
    <property type="component" value="Unassembled WGS sequence"/>
</dbReference>
<comment type="caution">
    <text evidence="1">The sequence shown here is derived from an EMBL/GenBank/DDBJ whole genome shotgun (WGS) entry which is preliminary data.</text>
</comment>
<evidence type="ECO:0000313" key="2">
    <source>
        <dbReference type="Proteomes" id="UP000308886"/>
    </source>
</evidence>
<dbReference type="EMBL" id="SRZC01000009">
    <property type="protein sequence ID" value="TGX82445.1"/>
    <property type="molecule type" value="Genomic_DNA"/>
</dbReference>
<protein>
    <submittedName>
        <fullName evidence="1">Uncharacterized protein</fullName>
    </submittedName>
</protein>
<keyword evidence="2" id="KW-1185">Reference proteome</keyword>
<accession>A0AC61QQH5</accession>
<evidence type="ECO:0000313" key="1">
    <source>
        <dbReference type="EMBL" id="TGX82445.1"/>
    </source>
</evidence>
<sequence>MKKTFLSTLRGFAACVMAVFVSVAFSACSSDDDEPVIPAPQTFTGQLSTSIPSMLTFEPIVGENSAVVTWANPEQTLATVKLGAFSIAVKTPMGEHSYNIGEMTISDVPCVKSGNKITMSKPEFECQAGDFKTTGSLEGTLENGTFTLTLLYTPGTMPLKVKTVLVGK</sequence>